<reference evidence="1" key="1">
    <citation type="journal article" date="2014" name="Front. Microbiol.">
        <title>High frequency of phylogenetically diverse reductive dehalogenase-homologous genes in deep subseafloor sedimentary metagenomes.</title>
        <authorList>
            <person name="Kawai M."/>
            <person name="Futagami T."/>
            <person name="Toyoda A."/>
            <person name="Takaki Y."/>
            <person name="Nishi S."/>
            <person name="Hori S."/>
            <person name="Arai W."/>
            <person name="Tsubouchi T."/>
            <person name="Morono Y."/>
            <person name="Uchiyama I."/>
            <person name="Ito T."/>
            <person name="Fujiyama A."/>
            <person name="Inagaki F."/>
            <person name="Takami H."/>
        </authorList>
    </citation>
    <scope>NUCLEOTIDE SEQUENCE</scope>
    <source>
        <strain evidence="1">Expedition CK06-06</strain>
    </source>
</reference>
<proteinExistence type="predicted"/>
<sequence>AAIIRSADRVLPSPYPTIFLEYASIIADRYTNDVNILI</sequence>
<comment type="caution">
    <text evidence="1">The sequence shown here is derived from an EMBL/GenBank/DDBJ whole genome shotgun (WGS) entry which is preliminary data.</text>
</comment>
<evidence type="ECO:0000313" key="1">
    <source>
        <dbReference type="EMBL" id="GAG71112.1"/>
    </source>
</evidence>
<name>X1ANX6_9ZZZZ</name>
<dbReference type="EMBL" id="BART01000355">
    <property type="protein sequence ID" value="GAG71112.1"/>
    <property type="molecule type" value="Genomic_DNA"/>
</dbReference>
<organism evidence="1">
    <name type="scientific">marine sediment metagenome</name>
    <dbReference type="NCBI Taxonomy" id="412755"/>
    <lineage>
        <taxon>unclassified sequences</taxon>
        <taxon>metagenomes</taxon>
        <taxon>ecological metagenomes</taxon>
    </lineage>
</organism>
<feature type="non-terminal residue" evidence="1">
    <location>
        <position position="1"/>
    </location>
</feature>
<dbReference type="AlphaFoldDB" id="X1ANX6"/>
<protein>
    <submittedName>
        <fullName evidence="1">Uncharacterized protein</fullName>
    </submittedName>
</protein>
<accession>X1ANX6</accession>
<gene>
    <name evidence="1" type="ORF">S01H4_01802</name>
</gene>